<dbReference type="GO" id="GO:0007155">
    <property type="term" value="P:cell adhesion"/>
    <property type="evidence" value="ECO:0007669"/>
    <property type="project" value="UniProtKB-KW"/>
</dbReference>
<protein>
    <recommendedName>
        <fullName evidence="13">Afadin and alpha-actinin-binding-domain-containing protein</fullName>
    </recommendedName>
</protein>
<evidence type="ECO:0008006" key="13">
    <source>
        <dbReference type="Google" id="ProtNLM"/>
    </source>
</evidence>
<feature type="region of interest" description="Disordered" evidence="10">
    <location>
        <begin position="307"/>
        <end position="337"/>
    </location>
</feature>
<keyword evidence="8" id="KW-0206">Cytoskeleton</keyword>
<feature type="coiled-coil region" evidence="9">
    <location>
        <begin position="338"/>
        <end position="365"/>
    </location>
</feature>
<comment type="subcellular location">
    <subcellularLocation>
        <location evidence="1">Cell junction</location>
    </subcellularLocation>
    <subcellularLocation>
        <location evidence="2">Cytoplasm</location>
        <location evidence="2">Cytoskeleton</location>
        <location evidence="2">Microtubule organizing center</location>
        <location evidence="2">Centrosome</location>
    </subcellularLocation>
</comment>
<dbReference type="PANTHER" id="PTHR46507:SF4">
    <property type="entry name" value="SSX FAMILY MEMBER 2 INTERACTING PROTEIN"/>
    <property type="match status" value="1"/>
</dbReference>
<feature type="compositionally biased region" description="Basic residues" evidence="10">
    <location>
        <begin position="482"/>
        <end position="504"/>
    </location>
</feature>
<reference evidence="11" key="2">
    <citation type="journal article" name="Front. Microbiol.">
        <title>Degradative Capacity of Two Strains of Rhodonia placenta: From Phenotype to Genotype.</title>
        <authorList>
            <person name="Kolle M."/>
            <person name="Horta M.A.C."/>
            <person name="Nowrousian M."/>
            <person name="Ohm R.A."/>
            <person name="Benz J.P."/>
            <person name="Pilgard A."/>
        </authorList>
    </citation>
    <scope>NUCLEOTIDE SEQUENCE</scope>
    <source>
        <strain evidence="11">FPRL280</strain>
    </source>
</reference>
<feature type="coiled-coil region" evidence="9">
    <location>
        <begin position="99"/>
        <end position="179"/>
    </location>
</feature>
<name>A0A8H7P6W4_9APHY</name>
<keyword evidence="5" id="KW-0130">Cell adhesion</keyword>
<feature type="compositionally biased region" description="Low complexity" evidence="10">
    <location>
        <begin position="777"/>
        <end position="790"/>
    </location>
</feature>
<keyword evidence="7 9" id="KW-0175">Coiled coil</keyword>
<dbReference type="Proteomes" id="UP000639403">
    <property type="component" value="Unassembled WGS sequence"/>
</dbReference>
<evidence type="ECO:0000313" key="12">
    <source>
        <dbReference type="Proteomes" id="UP000639403"/>
    </source>
</evidence>
<evidence type="ECO:0000256" key="8">
    <source>
        <dbReference type="ARBA" id="ARBA00023212"/>
    </source>
</evidence>
<dbReference type="GO" id="GO:0036064">
    <property type="term" value="C:ciliary basal body"/>
    <property type="evidence" value="ECO:0007669"/>
    <property type="project" value="TreeGrafter"/>
</dbReference>
<evidence type="ECO:0000256" key="3">
    <source>
        <dbReference type="ARBA" id="ARBA00009291"/>
    </source>
</evidence>
<feature type="compositionally biased region" description="Basic and acidic residues" evidence="10">
    <location>
        <begin position="327"/>
        <end position="337"/>
    </location>
</feature>
<evidence type="ECO:0000256" key="1">
    <source>
        <dbReference type="ARBA" id="ARBA00004282"/>
    </source>
</evidence>
<keyword evidence="4" id="KW-0963">Cytoplasm</keyword>
<comment type="similarity">
    <text evidence="3">Belongs to the ADIP family.</text>
</comment>
<dbReference type="PANTHER" id="PTHR46507">
    <property type="entry name" value="AFADIN- AND ALPHA-ACTININ-BINDING PROTEIN"/>
    <property type="match status" value="1"/>
</dbReference>
<dbReference type="Pfam" id="PF11559">
    <property type="entry name" value="ADIP"/>
    <property type="match status" value="1"/>
</dbReference>
<evidence type="ECO:0000313" key="11">
    <source>
        <dbReference type="EMBL" id="KAF9818258.1"/>
    </source>
</evidence>
<comment type="caution">
    <text evidence="11">The sequence shown here is derived from an EMBL/GenBank/DDBJ whole genome shotgun (WGS) entry which is preliminary data.</text>
</comment>
<evidence type="ECO:0000256" key="2">
    <source>
        <dbReference type="ARBA" id="ARBA00004300"/>
    </source>
</evidence>
<proteinExistence type="inferred from homology"/>
<gene>
    <name evidence="11" type="ORF">IEO21_02886</name>
</gene>
<feature type="region of interest" description="Disordered" evidence="10">
    <location>
        <begin position="456"/>
        <end position="524"/>
    </location>
</feature>
<dbReference type="AlphaFoldDB" id="A0A8H7P6W4"/>
<feature type="compositionally biased region" description="Basic and acidic residues" evidence="10">
    <location>
        <begin position="743"/>
        <end position="752"/>
    </location>
</feature>
<evidence type="ECO:0000256" key="4">
    <source>
        <dbReference type="ARBA" id="ARBA00022490"/>
    </source>
</evidence>
<keyword evidence="6" id="KW-0965">Cell junction</keyword>
<evidence type="ECO:0000256" key="6">
    <source>
        <dbReference type="ARBA" id="ARBA00022949"/>
    </source>
</evidence>
<feature type="region of interest" description="Disordered" evidence="10">
    <location>
        <begin position="679"/>
        <end position="838"/>
    </location>
</feature>
<evidence type="ECO:0000256" key="9">
    <source>
        <dbReference type="SAM" id="Coils"/>
    </source>
</evidence>
<accession>A0A8H7P6W4</accession>
<dbReference type="InterPro" id="IPR021622">
    <property type="entry name" value="Afadin/alpha-actinin-bd"/>
</dbReference>
<organism evidence="11 12">
    <name type="scientific">Rhodonia placenta</name>
    <dbReference type="NCBI Taxonomy" id="104341"/>
    <lineage>
        <taxon>Eukaryota</taxon>
        <taxon>Fungi</taxon>
        <taxon>Dikarya</taxon>
        <taxon>Basidiomycota</taxon>
        <taxon>Agaricomycotina</taxon>
        <taxon>Agaricomycetes</taxon>
        <taxon>Polyporales</taxon>
        <taxon>Adustoporiaceae</taxon>
        <taxon>Rhodonia</taxon>
    </lineage>
</organism>
<evidence type="ECO:0000256" key="7">
    <source>
        <dbReference type="ARBA" id="ARBA00023054"/>
    </source>
</evidence>
<sequence>MTTPRKLVHWALDMSFSGFGSPLSDASTEANSSSSLQYINSQLIAHGFTHSPGLSLDGLSKEDTDRVVKCLLGMLGQRVDDMSRTEDLTTKLRTLSYDHERIMSMYQAATERAANAEREMNVHKSRLAATTRSLQSAEAAHKHTTGELQRTRTTLQALRTAHQAELKKLEKEKDRMVDRWSKLADVQSKLCNASSGMRCANAAVVDAPDVQLRGKGQGFLDLALEQAEQARKELYDQNRKLRGLILSAANEMQGVLHATRSAVSPAEFHDDPVPLTFTSLFTMPLTESAGDKLSSLLSSLRESVAQLSRASEGPRTEASASRGGGPAEDRKPHDTAEVERLETIINALRKELDEAQKQASTYAAQTQELFDRFAADERLMQGEVGEMSVDLMTAPQRDEERARLDARFKELDEERKKFTEAAVRLGREKAGLEAERIKFLEEKRTWQVEQILAELPPTPAPTSSLVDPVPQEVPAAAPSPRKSVRKSPRKPRASGGLKKVRVSRRSSGLGVGLGPVSPKKITPPFETEVIPTSPSKQAPAFKTSIALLQPQPPLRAPVFVLPPPSPASSLDQGARLSSSLIPPLPAAFDIPPARSAPSMTTSKSEDSAPTLGSSASAPAPVPSTPVVRRPFPMAKPLAAGHMRHAYSPVKPSPLSRILMLANSPDSPNIDRPLLDALTEDAEEDSDGSPTPAPTVSTPIPAMPPQRSLAAELGITEDDENPLRDRKAQANVKSKTTGPVTKLTAKEKGKARAEPVPVSRTRPAVALEKENVKRAKLSSGAASTASTAQAAPEKKSVKAPPKPFSRSKVTGRPPPARTGPRRVPIDSAEAAHVGPGWKG</sequence>
<evidence type="ECO:0000256" key="10">
    <source>
        <dbReference type="SAM" id="MobiDB-lite"/>
    </source>
</evidence>
<evidence type="ECO:0000256" key="5">
    <source>
        <dbReference type="ARBA" id="ARBA00022889"/>
    </source>
</evidence>
<dbReference type="EMBL" id="JADOXO010000032">
    <property type="protein sequence ID" value="KAF9818258.1"/>
    <property type="molecule type" value="Genomic_DNA"/>
</dbReference>
<reference evidence="11" key="1">
    <citation type="submission" date="2020-11" db="EMBL/GenBank/DDBJ databases">
        <authorList>
            <person name="Koelle M."/>
            <person name="Horta M.A.C."/>
            <person name="Nowrousian M."/>
            <person name="Ohm R.A."/>
            <person name="Benz P."/>
            <person name="Pilgard A."/>
        </authorList>
    </citation>
    <scope>NUCLEOTIDE SEQUENCE</scope>
    <source>
        <strain evidence="11">FPRL280</strain>
    </source>
</reference>
<dbReference type="InterPro" id="IPR052300">
    <property type="entry name" value="Adhesion_Centrosome_assoc"/>
</dbReference>
<feature type="region of interest" description="Disordered" evidence="10">
    <location>
        <begin position="587"/>
        <end position="626"/>
    </location>
</feature>
<dbReference type="GO" id="GO:0035735">
    <property type="term" value="P:intraciliary transport involved in cilium assembly"/>
    <property type="evidence" value="ECO:0007669"/>
    <property type="project" value="TreeGrafter"/>
</dbReference>